<evidence type="ECO:0000256" key="3">
    <source>
        <dbReference type="ARBA" id="ARBA00011890"/>
    </source>
</evidence>
<comment type="similarity">
    <text evidence="2">Belongs to the methyltransferase superfamily. L-isoaspartyl/D-aspartyl protein methyltransferase family.</text>
</comment>
<dbReference type="NCBIfam" id="TIGR04364">
    <property type="entry name" value="methyltran_FxLD"/>
    <property type="match status" value="1"/>
</dbReference>
<keyword evidence="8" id="KW-0949">S-adenosyl-L-methionine</keyword>
<dbReference type="InterPro" id="IPR020084">
    <property type="entry name" value="NUDIX_hydrolase_CS"/>
</dbReference>
<feature type="domain" description="Nudix hydrolase" evidence="13">
    <location>
        <begin position="202"/>
        <end position="331"/>
    </location>
</feature>
<evidence type="ECO:0000256" key="8">
    <source>
        <dbReference type="ARBA" id="ARBA00022691"/>
    </source>
</evidence>
<accession>L7F4R4</accession>
<keyword evidence="6 14" id="KW-0489">Methyltransferase</keyword>
<comment type="subcellular location">
    <subcellularLocation>
        <location evidence="1">Cytoplasm</location>
    </subcellularLocation>
</comment>
<evidence type="ECO:0000313" key="14">
    <source>
        <dbReference type="EMBL" id="ELP66094.1"/>
    </source>
</evidence>
<evidence type="ECO:0000256" key="12">
    <source>
        <dbReference type="ARBA" id="ARBA00031350"/>
    </source>
</evidence>
<evidence type="ECO:0000256" key="2">
    <source>
        <dbReference type="ARBA" id="ARBA00005369"/>
    </source>
</evidence>
<protein>
    <recommendedName>
        <fullName evidence="4">Protein-L-isoaspartate O-methyltransferase</fullName>
        <ecNumber evidence="3">2.1.1.77</ecNumber>
    </recommendedName>
    <alternativeName>
        <fullName evidence="12">L-isoaspartyl protein carboxyl methyltransferase</fullName>
    </alternativeName>
    <alternativeName>
        <fullName evidence="10">Protein L-isoaspartyl methyltransferase</fullName>
    </alternativeName>
    <alternativeName>
        <fullName evidence="11">Protein-beta-aspartate methyltransferase</fullName>
    </alternativeName>
</protein>
<evidence type="ECO:0000259" key="13">
    <source>
        <dbReference type="PROSITE" id="PS51462"/>
    </source>
</evidence>
<keyword evidence="9" id="KW-0378">Hydrolase</keyword>
<dbReference type="SUPFAM" id="SSF53335">
    <property type="entry name" value="S-adenosyl-L-methionine-dependent methyltransferases"/>
    <property type="match status" value="2"/>
</dbReference>
<keyword evidence="15" id="KW-1185">Reference proteome</keyword>
<evidence type="ECO:0000313" key="15">
    <source>
        <dbReference type="Proteomes" id="UP000010931"/>
    </source>
</evidence>
<dbReference type="PANTHER" id="PTHR11579:SF0">
    <property type="entry name" value="PROTEIN-L-ISOASPARTATE(D-ASPARTATE) O-METHYLTRANSFERASE"/>
    <property type="match status" value="1"/>
</dbReference>
<keyword evidence="7 14" id="KW-0808">Transferase</keyword>
<dbReference type="AlphaFoldDB" id="L7F4R4"/>
<dbReference type="CDD" id="cd02440">
    <property type="entry name" value="AdoMet_MTases"/>
    <property type="match status" value="2"/>
</dbReference>
<sequence length="788" mass="84607">MGYVRRDQWERHYAQERGFRRVGQTEKALLAEHVPAPPNGRALEVGCGTGELAVCLGELGYLVDAVDFADSALARARAERADAVGLRWLCLDVTHDDAAELSDDGYDLITLRLVYPFLGDRQRVTHSLARRLRPGGAIVVITPLAAGTPADRRDIALDEDEIRLLTERWKTAERFDADGLALLVLRDPLQEFTAVEKEGEPSAQAVAGACMVVTNAFGRVLLGRSSDGVWELPGGGVLPGEDFPTAAVRELAEETGLACRTEDAHLVAILQDDRGPLRRLSGVVRAVAWSGEPAVPEQERHLFERWEWHDLHALAALGRIFSPSAQALNLVWPGVLPGLPPVHAYPVAGQRPPVDGEPPQAARLRRRMTENILRRGYSLSAPVLEALQSVPRHRYAPEVPLETAYDDNLAVVTLRNEEGRAVSSVSASWLQGTMIDGLRPQPGMTMLEVGSGGFNAELLAHVVGGRRGHGRVVTVDIDPYVVHRTRQLTAEAGSGRVTAVLGDGALGAPGHVPADGFDGIVITYNVWDLSPAWHEQLAEGGHLVLPLEMHGYTRAIALHKRGNVLEAGPGDWTFCGFIRDRGSAARTTPAVDLPGGLQLRFEDGLPADTAGLDQALRGPRYELGTSVSVAGDESFETLQLLLATTLDGFCRLALDGERDGGLASVPRGADAAAMVGEGSLAYLTHVLVEDGDTPAERRSEFIVHAFGPAGEDLAGQMAARVRAWDSTVRAGGYPHLTVHPAGTADRDLPEGHVLDKAESRLVFHWPSLDGDARLAPAAGDLTSAGDSR</sequence>
<dbReference type="GO" id="GO:0032259">
    <property type="term" value="P:methylation"/>
    <property type="evidence" value="ECO:0007669"/>
    <property type="project" value="UniProtKB-KW"/>
</dbReference>
<dbReference type="Pfam" id="PF01135">
    <property type="entry name" value="PCMT"/>
    <property type="match status" value="1"/>
</dbReference>
<evidence type="ECO:0000256" key="1">
    <source>
        <dbReference type="ARBA" id="ARBA00004496"/>
    </source>
</evidence>
<dbReference type="EC" id="2.1.1.77" evidence="3"/>
<evidence type="ECO:0000256" key="4">
    <source>
        <dbReference type="ARBA" id="ARBA00013346"/>
    </source>
</evidence>
<name>L7F4R4_STRT8</name>
<dbReference type="EMBL" id="AEJB01000361">
    <property type="protein sequence ID" value="ELP66094.1"/>
    <property type="molecule type" value="Genomic_DNA"/>
</dbReference>
<dbReference type="GO" id="GO:0016787">
    <property type="term" value="F:hydrolase activity"/>
    <property type="evidence" value="ECO:0007669"/>
    <property type="project" value="UniProtKB-KW"/>
</dbReference>
<evidence type="ECO:0000256" key="5">
    <source>
        <dbReference type="ARBA" id="ARBA00022490"/>
    </source>
</evidence>
<keyword evidence="5" id="KW-0963">Cytoplasm</keyword>
<organism evidence="14 15">
    <name type="scientific">Streptomyces turgidiscabies (strain Car8)</name>
    <dbReference type="NCBI Taxonomy" id="698760"/>
    <lineage>
        <taxon>Bacteria</taxon>
        <taxon>Bacillati</taxon>
        <taxon>Actinomycetota</taxon>
        <taxon>Actinomycetes</taxon>
        <taxon>Kitasatosporales</taxon>
        <taxon>Streptomycetaceae</taxon>
        <taxon>Streptomyces</taxon>
    </lineage>
</organism>
<dbReference type="PANTHER" id="PTHR11579">
    <property type="entry name" value="PROTEIN-L-ISOASPARTATE O-METHYLTRANSFERASE"/>
    <property type="match status" value="1"/>
</dbReference>
<evidence type="ECO:0000256" key="6">
    <source>
        <dbReference type="ARBA" id="ARBA00022603"/>
    </source>
</evidence>
<gene>
    <name evidence="14" type="ORF">STRTUCAR8_01722</name>
</gene>
<dbReference type="RefSeq" id="WP_006379030.1">
    <property type="nucleotide sequence ID" value="NZ_AEJB01000361.1"/>
</dbReference>
<dbReference type="Pfam" id="PF08242">
    <property type="entry name" value="Methyltransf_12"/>
    <property type="match status" value="1"/>
</dbReference>
<dbReference type="CDD" id="cd04678">
    <property type="entry name" value="NUDIX_MTH2_Nudt15"/>
    <property type="match status" value="1"/>
</dbReference>
<evidence type="ECO:0000256" key="9">
    <source>
        <dbReference type="ARBA" id="ARBA00022801"/>
    </source>
</evidence>
<dbReference type="InterPro" id="IPR000682">
    <property type="entry name" value="PCMT"/>
</dbReference>
<dbReference type="Gene3D" id="3.90.79.10">
    <property type="entry name" value="Nucleoside Triphosphate Pyrophosphohydrolase"/>
    <property type="match status" value="1"/>
</dbReference>
<comment type="caution">
    <text evidence="14">The sequence shown here is derived from an EMBL/GenBank/DDBJ whole genome shotgun (WGS) entry which is preliminary data.</text>
</comment>
<evidence type="ECO:0000256" key="11">
    <source>
        <dbReference type="ARBA" id="ARBA00031323"/>
    </source>
</evidence>
<dbReference type="InterPro" id="IPR013217">
    <property type="entry name" value="Methyltransf_12"/>
</dbReference>
<dbReference type="SUPFAM" id="SSF55811">
    <property type="entry name" value="Nudix"/>
    <property type="match status" value="1"/>
</dbReference>
<dbReference type="InterPro" id="IPR000086">
    <property type="entry name" value="NUDIX_hydrolase_dom"/>
</dbReference>
<dbReference type="InterPro" id="IPR029063">
    <property type="entry name" value="SAM-dependent_MTases_sf"/>
</dbReference>
<proteinExistence type="inferred from homology"/>
<evidence type="ECO:0000256" key="7">
    <source>
        <dbReference type="ARBA" id="ARBA00022679"/>
    </source>
</evidence>
<evidence type="ECO:0000256" key="10">
    <source>
        <dbReference type="ARBA" id="ARBA00030757"/>
    </source>
</evidence>
<dbReference type="PROSITE" id="PS51462">
    <property type="entry name" value="NUDIX"/>
    <property type="match status" value="1"/>
</dbReference>
<dbReference type="Proteomes" id="UP000010931">
    <property type="component" value="Unassembled WGS sequence"/>
</dbReference>
<dbReference type="Pfam" id="PF00293">
    <property type="entry name" value="NUDIX"/>
    <property type="match status" value="1"/>
</dbReference>
<dbReference type="Gene3D" id="3.40.50.150">
    <property type="entry name" value="Vaccinia Virus protein VP39"/>
    <property type="match status" value="2"/>
</dbReference>
<dbReference type="GeneID" id="97407458"/>
<dbReference type="InterPro" id="IPR015797">
    <property type="entry name" value="NUDIX_hydrolase-like_dom_sf"/>
</dbReference>
<dbReference type="PATRIC" id="fig|698760.3.peg.5257"/>
<dbReference type="PROSITE" id="PS00893">
    <property type="entry name" value="NUDIX_BOX"/>
    <property type="match status" value="1"/>
</dbReference>
<dbReference type="InterPro" id="IPR027573">
    <property type="entry name" value="Methyltran_FxLD"/>
</dbReference>
<reference evidence="14 15" key="1">
    <citation type="journal article" date="2011" name="Plasmid">
        <title>Streptomyces turgidiscabies Car8 contains a modular pathogenicity island that shares virulence genes with other actinobacterial plant pathogens.</title>
        <authorList>
            <person name="Huguet-Tapia J.C."/>
            <person name="Badger J.H."/>
            <person name="Loria R."/>
            <person name="Pettis G.S."/>
        </authorList>
    </citation>
    <scope>NUCLEOTIDE SEQUENCE [LARGE SCALE GENOMIC DNA]</scope>
    <source>
        <strain evidence="14 15">Car8</strain>
    </source>
</reference>
<dbReference type="GO" id="GO:0004719">
    <property type="term" value="F:protein-L-isoaspartate (D-aspartate) O-methyltransferase activity"/>
    <property type="evidence" value="ECO:0007669"/>
    <property type="project" value="UniProtKB-EC"/>
</dbReference>
<dbReference type="GO" id="GO:0005737">
    <property type="term" value="C:cytoplasm"/>
    <property type="evidence" value="ECO:0007669"/>
    <property type="project" value="UniProtKB-SubCell"/>
</dbReference>
<dbReference type="STRING" id="85558.T45_09215"/>